<dbReference type="PROSITE" id="PS51257">
    <property type="entry name" value="PROKAR_LIPOPROTEIN"/>
    <property type="match status" value="1"/>
</dbReference>
<dbReference type="InterPro" id="IPR013783">
    <property type="entry name" value="Ig-like_fold"/>
</dbReference>
<evidence type="ECO:0000256" key="3">
    <source>
        <dbReference type="SAM" id="SignalP"/>
    </source>
</evidence>
<dbReference type="InterPro" id="IPR002909">
    <property type="entry name" value="IPT_dom"/>
</dbReference>
<dbReference type="EMBL" id="CP030032">
    <property type="protein sequence ID" value="AWV88243.1"/>
    <property type="molecule type" value="Genomic_DNA"/>
</dbReference>
<dbReference type="CDD" id="cd00102">
    <property type="entry name" value="IPT"/>
    <property type="match status" value="5"/>
</dbReference>
<dbReference type="PANTHER" id="PTHR46769">
    <property type="entry name" value="POLYCYSTIC KIDNEY AND HEPATIC DISEASE 1 (AUTOSOMAL RECESSIVE)-LIKE 1"/>
    <property type="match status" value="1"/>
</dbReference>
<feature type="chain" id="PRO_5043377462" evidence="3">
    <location>
        <begin position="26"/>
        <end position="1050"/>
    </location>
</feature>
<dbReference type="SUPFAM" id="SSF81296">
    <property type="entry name" value="E set domains"/>
    <property type="match status" value="6"/>
</dbReference>
<feature type="region of interest" description="Disordered" evidence="2">
    <location>
        <begin position="28"/>
        <end position="84"/>
    </location>
</feature>
<dbReference type="InterPro" id="IPR008969">
    <property type="entry name" value="CarboxyPept-like_regulatory"/>
</dbReference>
<keyword evidence="1 3" id="KW-0732">Signal</keyword>
<dbReference type="PANTHER" id="PTHR46769:SF2">
    <property type="entry name" value="FIBROCYSTIN-L ISOFORM 2 PRECURSOR-RELATED"/>
    <property type="match status" value="1"/>
</dbReference>
<feature type="compositionally biased region" description="Basic and acidic residues" evidence="2">
    <location>
        <begin position="45"/>
        <end position="75"/>
    </location>
</feature>
<dbReference type="Proteomes" id="UP000249799">
    <property type="component" value="Chromosome"/>
</dbReference>
<dbReference type="InterPro" id="IPR052387">
    <property type="entry name" value="Fibrocystin"/>
</dbReference>
<accession>A0A2Z4FH00</accession>
<name>A0A2Z4FH00_9DELT</name>
<feature type="signal peptide" evidence="3">
    <location>
        <begin position="1"/>
        <end position="25"/>
    </location>
</feature>
<evidence type="ECO:0000313" key="5">
    <source>
        <dbReference type="Proteomes" id="UP000249799"/>
    </source>
</evidence>
<dbReference type="RefSeq" id="WP_111331825.1">
    <property type="nucleotide sequence ID" value="NZ_CP030032.1"/>
</dbReference>
<proteinExistence type="predicted"/>
<dbReference type="SUPFAM" id="SSF49464">
    <property type="entry name" value="Carboxypeptidase regulatory domain-like"/>
    <property type="match status" value="1"/>
</dbReference>
<dbReference type="SMART" id="SM00429">
    <property type="entry name" value="IPT"/>
    <property type="match status" value="4"/>
</dbReference>
<dbReference type="KEGG" id="bsed:DN745_02360"/>
<dbReference type="Gene3D" id="2.60.40.10">
    <property type="entry name" value="Immunoglobulins"/>
    <property type="match status" value="6"/>
</dbReference>
<gene>
    <name evidence="4" type="ORF">DN745_02360</name>
</gene>
<evidence type="ECO:0000313" key="4">
    <source>
        <dbReference type="EMBL" id="AWV88243.1"/>
    </source>
</evidence>
<dbReference type="InterPro" id="IPR014756">
    <property type="entry name" value="Ig_E-set"/>
</dbReference>
<dbReference type="Pfam" id="PF01833">
    <property type="entry name" value="TIG"/>
    <property type="match status" value="6"/>
</dbReference>
<keyword evidence="5" id="KW-1185">Reference proteome</keyword>
<dbReference type="AlphaFoldDB" id="A0A2Z4FH00"/>
<reference evidence="4 5" key="1">
    <citation type="submission" date="2018-06" db="EMBL/GenBank/DDBJ databases">
        <title>Lujinxingia sediminis gen. nov. sp. nov., a new facultative anaerobic member of the class Deltaproteobacteria, and proposal of Lujinxingaceae fam. nov.</title>
        <authorList>
            <person name="Guo L.-Y."/>
            <person name="Li C.-M."/>
            <person name="Wang S."/>
            <person name="Du Z.-J."/>
        </authorList>
    </citation>
    <scope>NUCLEOTIDE SEQUENCE [LARGE SCALE GENOMIC DNA]</scope>
    <source>
        <strain evidence="4 5">FA350</strain>
    </source>
</reference>
<protein>
    <submittedName>
        <fullName evidence="4">Uncharacterized protein</fullName>
    </submittedName>
</protein>
<sequence length="1050" mass="112275">MIHLSKRRAFISLFLLCLLALGACSDDQNTDGGDTYSDVTPADTRGADAGEDARTNNDPSDVREERDTRQPRDTDPGWDWDLGGDVEEEPFALERVLPASGPMQGGNRVRVVGTGFEPGTRVFFGEHEMTVEVTRTQMLGRVPASNSPRVVTVKAIGPDGEVRALPDAYEYVEGLTVERVTPRRIPTRGGVEVEVRGSGFSPDMAVNFSGTPARRITYIDSGLLRVLTPPRPAGQADLQLTTRSESARAANAIEYYEELAITEVRPASGPVGGGQTVTLKGSGFESGMRFLFGGESAQVLSVDARNGSATVRTPAHAAGLVSVSAQTSNDNAISTNAYLYTANATAQIAAIRPSVGPTSGGTDVEIIGVGLNGAGVAFDFGANQATVIARDDSWARVRTPAAPAGRVDVTMRNAGGEIGRLTDAFEYQQALEIASLSPSEGPVAGGTSVTILGSGFTGAERVEFGGIAAPFTVDSDTQITAQSPAHGAGLVDVRVSRGGVASVAEDAFNYTQALEIWGFTPIRGAIAGNTYVEVRGQGFYGELRAYFDDIEATDVQRVDRNNLRLYTPPHDAGEAELRIEARSTAPGDSQETIRSATGPYPFEFYNPANRFGGASGEEVAGSVNVSVYADGGTPIPNAFVMLSTRGDTQYQGFTDANGQLTLSGPHVLGPQTVTATARDFSSATIHAIDAENITLFLTYLVLDPDGEGGGGTPGPPIPSARIRGEVLIQGKLANPDDQHTYDMAVVGTTRSARGGGRLNPGPGATVMGSGRYDIVSRTGDLATVALCGVYNETTDVFTPQFMGIERYMVVNDQETYEVDLVCDIPLDQVARVKLVNPVYSPQGPDTNLVQIHWDFGIDGVFTAPIMGRGFADIVEVPAQPEATGVLQDLRYSLVGGSFTGQYSPSTQSMLDGVSTLEHIIVMPPLLDVPEPVSPVVGGNIVNNTVVFQVDGPHYADFYSVQFVNDDGLPFWELVIPGDQHTIRLPDFPDFSFLPEEQRPNPWNTSRIYMTMIGVRSAPDFVFEEFTYRDLRSERWRAYSLTRWSFLPPLP</sequence>
<evidence type="ECO:0000256" key="2">
    <source>
        <dbReference type="SAM" id="MobiDB-lite"/>
    </source>
</evidence>
<evidence type="ECO:0000256" key="1">
    <source>
        <dbReference type="ARBA" id="ARBA00022729"/>
    </source>
</evidence>
<organism evidence="4 5">
    <name type="scientific">Bradymonas sediminis</name>
    <dbReference type="NCBI Taxonomy" id="1548548"/>
    <lineage>
        <taxon>Bacteria</taxon>
        <taxon>Deltaproteobacteria</taxon>
        <taxon>Bradymonadales</taxon>
        <taxon>Bradymonadaceae</taxon>
        <taxon>Bradymonas</taxon>
    </lineage>
</organism>
<dbReference type="OrthoDB" id="5475758at2"/>